<sequence>MHPKPRNIGKEVTKATVGCEMNISAEATKRELEKKQTLRLRDQLKLKSIGKENWKCTAEKDQLFVKIRKEIKKLLDDSQEDVDHSESQNECSDTAFETDHIAPTSNDTGNLVNRKLYIRQTEIQRIDIYRSSVLLSLPARKSRYKDHLLLSVEGGHETHEQQHVKENSTRAFYNQR</sequence>
<feature type="compositionally biased region" description="Basic and acidic residues" evidence="1">
    <location>
        <begin position="156"/>
        <end position="168"/>
    </location>
</feature>
<reference evidence="3" key="1">
    <citation type="submission" date="2022-11" db="UniProtKB">
        <authorList>
            <consortium name="WormBaseParasite"/>
        </authorList>
    </citation>
    <scope>IDENTIFICATION</scope>
</reference>
<name>A0A915PKG5_9BILA</name>
<feature type="region of interest" description="Disordered" evidence="1">
    <location>
        <begin position="156"/>
        <end position="176"/>
    </location>
</feature>
<dbReference type="AlphaFoldDB" id="A0A915PKG5"/>
<evidence type="ECO:0000256" key="1">
    <source>
        <dbReference type="SAM" id="MobiDB-lite"/>
    </source>
</evidence>
<dbReference type="WBParaSite" id="sdigi.contig1174.g10252.t1">
    <property type="protein sequence ID" value="sdigi.contig1174.g10252.t1"/>
    <property type="gene ID" value="sdigi.contig1174.g10252"/>
</dbReference>
<dbReference type="Proteomes" id="UP000887581">
    <property type="component" value="Unplaced"/>
</dbReference>
<protein>
    <submittedName>
        <fullName evidence="3">Uncharacterized protein</fullName>
    </submittedName>
</protein>
<proteinExistence type="predicted"/>
<organism evidence="2 3">
    <name type="scientific">Setaria digitata</name>
    <dbReference type="NCBI Taxonomy" id="48799"/>
    <lineage>
        <taxon>Eukaryota</taxon>
        <taxon>Metazoa</taxon>
        <taxon>Ecdysozoa</taxon>
        <taxon>Nematoda</taxon>
        <taxon>Chromadorea</taxon>
        <taxon>Rhabditida</taxon>
        <taxon>Spirurina</taxon>
        <taxon>Spiruromorpha</taxon>
        <taxon>Filarioidea</taxon>
        <taxon>Setariidae</taxon>
        <taxon>Setaria</taxon>
    </lineage>
</organism>
<keyword evidence="2" id="KW-1185">Reference proteome</keyword>
<evidence type="ECO:0000313" key="2">
    <source>
        <dbReference type="Proteomes" id="UP000887581"/>
    </source>
</evidence>
<evidence type="ECO:0000313" key="3">
    <source>
        <dbReference type="WBParaSite" id="sdigi.contig1174.g10252.t1"/>
    </source>
</evidence>
<accession>A0A915PKG5</accession>